<evidence type="ECO:0000256" key="4">
    <source>
        <dbReference type="ARBA" id="ARBA00023136"/>
    </source>
</evidence>
<feature type="transmembrane region" description="Helical" evidence="5">
    <location>
        <begin position="295"/>
        <end position="319"/>
    </location>
</feature>
<dbReference type="Proteomes" id="UP000326289">
    <property type="component" value="Unassembled WGS sequence"/>
</dbReference>
<dbReference type="PANTHER" id="PTHR23502">
    <property type="entry name" value="MAJOR FACILITATOR SUPERFAMILY"/>
    <property type="match status" value="1"/>
</dbReference>
<comment type="subcellular location">
    <subcellularLocation>
        <location evidence="1">Membrane</location>
        <topology evidence="1">Multi-pass membrane protein</topology>
    </subcellularLocation>
</comment>
<evidence type="ECO:0000256" key="5">
    <source>
        <dbReference type="SAM" id="Phobius"/>
    </source>
</evidence>
<sequence length="399" mass="45004">MSKPDPEKSVNHEEEFLVEWSKDDPSIPRNLSPARRWLIVLIVSMGSLCVQLYGRRIIYLTSFTLFLIWLIPCAVATNIQTMIIARFFNGLSGSAFLSVAGGTVGDIFHRHELAAPMMLYTASPFVGPELGPLLLGRKAKEMRRATGDNRWQTKRQAVHRPLSQMILQSIYRPLMLLALEPMCLNLCIFSAILLGIIYLFFGAFDQVFTNVYGMTLWQCGCCFLGMFVGMMLAVMSDPIWRRVYARLESKHRQRTDNTEKFLPEWRLPPAIAGAPAVTIGLFIFAWTIYPDVHWIAPIIGSALFGFGTVLIFSGIFTFLVEAYPTYAASALAANSFARCVLGGAFPLFGVQMYDRLGYHWATTLLAFLTLIMAPFPYIFFYYGPRIRQKSQFAKRSSSA</sequence>
<dbReference type="GO" id="GO:0022857">
    <property type="term" value="F:transmembrane transporter activity"/>
    <property type="evidence" value="ECO:0007669"/>
    <property type="project" value="InterPro"/>
</dbReference>
<dbReference type="AlphaFoldDB" id="A0A5N6JDG3"/>
<feature type="transmembrane region" description="Helical" evidence="5">
    <location>
        <begin position="360"/>
        <end position="382"/>
    </location>
</feature>
<dbReference type="InterPro" id="IPR036259">
    <property type="entry name" value="MFS_trans_sf"/>
</dbReference>
<feature type="transmembrane region" description="Helical" evidence="5">
    <location>
        <begin position="270"/>
        <end position="289"/>
    </location>
</feature>
<dbReference type="PANTHER" id="PTHR23502:SF7">
    <property type="entry name" value="DRUG_PROTON ANTIPORTER YHK8-RELATED"/>
    <property type="match status" value="1"/>
</dbReference>
<dbReference type="GO" id="GO:0005886">
    <property type="term" value="C:plasma membrane"/>
    <property type="evidence" value="ECO:0007669"/>
    <property type="project" value="TreeGrafter"/>
</dbReference>
<keyword evidence="4 5" id="KW-0472">Membrane</keyword>
<evidence type="ECO:0000256" key="2">
    <source>
        <dbReference type="ARBA" id="ARBA00022692"/>
    </source>
</evidence>
<feature type="transmembrane region" description="Helical" evidence="5">
    <location>
        <begin position="215"/>
        <end position="234"/>
    </location>
</feature>
<protein>
    <submittedName>
        <fullName evidence="6">Major facilitator superfamily domain-containing protein</fullName>
    </submittedName>
</protein>
<proteinExistence type="predicted"/>
<dbReference type="SUPFAM" id="SSF103473">
    <property type="entry name" value="MFS general substrate transporter"/>
    <property type="match status" value="1"/>
</dbReference>
<evidence type="ECO:0000313" key="6">
    <source>
        <dbReference type="EMBL" id="KAB8276027.1"/>
    </source>
</evidence>
<dbReference type="InterPro" id="IPR011701">
    <property type="entry name" value="MFS"/>
</dbReference>
<feature type="transmembrane region" description="Helical" evidence="5">
    <location>
        <begin position="182"/>
        <end position="203"/>
    </location>
</feature>
<keyword evidence="7" id="KW-1185">Reference proteome</keyword>
<dbReference type="Gene3D" id="1.20.1720.10">
    <property type="entry name" value="Multidrug resistance protein D"/>
    <property type="match status" value="1"/>
</dbReference>
<name>A0A5N6JDG3_9EURO</name>
<feature type="transmembrane region" description="Helical" evidence="5">
    <location>
        <begin position="66"/>
        <end position="88"/>
    </location>
</feature>
<evidence type="ECO:0000256" key="1">
    <source>
        <dbReference type="ARBA" id="ARBA00004141"/>
    </source>
</evidence>
<gene>
    <name evidence="6" type="ORF">BDV30DRAFT_247180</name>
</gene>
<reference evidence="6 7" key="1">
    <citation type="submission" date="2019-04" db="EMBL/GenBank/DDBJ databases">
        <title>Fungal friends and foes A comparative genomics study of 23 Aspergillus species from section Flavi.</title>
        <authorList>
            <consortium name="DOE Joint Genome Institute"/>
            <person name="Kjaerbolling I."/>
            <person name="Vesth T.C."/>
            <person name="Frisvad J.C."/>
            <person name="Nybo J.L."/>
            <person name="Theobald S."/>
            <person name="Kildgaard S."/>
            <person name="Petersen T.I."/>
            <person name="Kuo A."/>
            <person name="Sato A."/>
            <person name="Lyhne E.K."/>
            <person name="Kogle M.E."/>
            <person name="Wiebenga A."/>
            <person name="Kun R.S."/>
            <person name="Lubbers R.J."/>
            <person name="Makela M.R."/>
            <person name="Barry K."/>
            <person name="Chovatia M."/>
            <person name="Clum A."/>
            <person name="Daum C."/>
            <person name="Haridas S."/>
            <person name="He G."/>
            <person name="LaButti K."/>
            <person name="Lipzen A."/>
            <person name="Mondo S."/>
            <person name="Pangilinan J."/>
            <person name="Riley R."/>
            <person name="Salamov A."/>
            <person name="Simmons B.A."/>
            <person name="Magnuson J.K."/>
            <person name="Henrissat B."/>
            <person name="Mortensen U.H."/>
            <person name="Larsen T.O."/>
            <person name="De vries R.P."/>
            <person name="Grigoriev I.V."/>
            <person name="Machida M."/>
            <person name="Baker S.E."/>
            <person name="Andersen M.R."/>
        </authorList>
    </citation>
    <scope>NUCLEOTIDE SEQUENCE [LARGE SCALE GENOMIC DNA]</scope>
    <source>
        <strain evidence="6 7">CBS 117635</strain>
    </source>
</reference>
<feature type="transmembrane region" description="Helical" evidence="5">
    <location>
        <begin position="117"/>
        <end position="135"/>
    </location>
</feature>
<keyword evidence="3 5" id="KW-1133">Transmembrane helix</keyword>
<feature type="transmembrane region" description="Helical" evidence="5">
    <location>
        <begin position="326"/>
        <end position="348"/>
    </location>
</feature>
<keyword evidence="2 5" id="KW-0812">Transmembrane</keyword>
<evidence type="ECO:0000256" key="3">
    <source>
        <dbReference type="ARBA" id="ARBA00022989"/>
    </source>
</evidence>
<dbReference type="Pfam" id="PF07690">
    <property type="entry name" value="MFS_1"/>
    <property type="match status" value="2"/>
</dbReference>
<feature type="transmembrane region" description="Helical" evidence="5">
    <location>
        <begin position="37"/>
        <end position="54"/>
    </location>
</feature>
<accession>A0A5N6JDG3</accession>
<dbReference type="Gene3D" id="1.20.1250.20">
    <property type="entry name" value="MFS general substrate transporter like domains"/>
    <property type="match status" value="1"/>
</dbReference>
<evidence type="ECO:0000313" key="7">
    <source>
        <dbReference type="Proteomes" id="UP000326289"/>
    </source>
</evidence>
<dbReference type="CDD" id="cd17323">
    <property type="entry name" value="MFS_Tpo1_MDR_like"/>
    <property type="match status" value="1"/>
</dbReference>
<dbReference type="EMBL" id="ML732779">
    <property type="protein sequence ID" value="KAB8276027.1"/>
    <property type="molecule type" value="Genomic_DNA"/>
</dbReference>
<organism evidence="6 7">
    <name type="scientific">Aspergillus minisclerotigenes</name>
    <dbReference type="NCBI Taxonomy" id="656917"/>
    <lineage>
        <taxon>Eukaryota</taxon>
        <taxon>Fungi</taxon>
        <taxon>Dikarya</taxon>
        <taxon>Ascomycota</taxon>
        <taxon>Pezizomycotina</taxon>
        <taxon>Eurotiomycetes</taxon>
        <taxon>Eurotiomycetidae</taxon>
        <taxon>Eurotiales</taxon>
        <taxon>Aspergillaceae</taxon>
        <taxon>Aspergillus</taxon>
        <taxon>Aspergillus subgen. Circumdati</taxon>
    </lineage>
</organism>